<name>A0ABP0Q0L0_9DINO</name>
<accession>A0ABP0Q0L0</accession>
<feature type="compositionally biased region" description="Basic residues" evidence="2">
    <location>
        <begin position="1"/>
        <end position="10"/>
    </location>
</feature>
<feature type="coiled-coil region" evidence="1">
    <location>
        <begin position="214"/>
        <end position="252"/>
    </location>
</feature>
<evidence type="ECO:0000313" key="4">
    <source>
        <dbReference type="Proteomes" id="UP001642464"/>
    </source>
</evidence>
<protein>
    <submittedName>
        <fullName evidence="3">Uncharacterized protein</fullName>
    </submittedName>
</protein>
<dbReference type="EMBL" id="CAXAMM010038839">
    <property type="protein sequence ID" value="CAK9081378.1"/>
    <property type="molecule type" value="Genomic_DNA"/>
</dbReference>
<sequence>MSIQQRRRRRAPGEEEEEVAAAGSEDGLQGPQGSPQELGPGPTRLFSPEQLQGLEDLRKQAPHLYGENRSGNTKDLVLSGKPVVLPERPAFLQGEELRAPQTSTTTGTPSPGVRRGEPPQMVADGSGVARQIPEEKPAEEQEEQLALVDGLLEGDDPDDQMLQVALQRGPQGVQGPGDGGSEAQTSMMMMTPLPHGQGRGQGGSLGYDPNMVMQQQLLTLFEALRQENRDLRDELRDQRIGFEIQVKALQKEIEGQAFRTPESQPEQREDPDR</sequence>
<reference evidence="3 4" key="1">
    <citation type="submission" date="2024-02" db="EMBL/GenBank/DDBJ databases">
        <authorList>
            <person name="Chen Y."/>
            <person name="Shah S."/>
            <person name="Dougan E. K."/>
            <person name="Thang M."/>
            <person name="Chan C."/>
        </authorList>
    </citation>
    <scope>NUCLEOTIDE SEQUENCE [LARGE SCALE GENOMIC DNA]</scope>
</reference>
<feature type="non-terminal residue" evidence="3">
    <location>
        <position position="273"/>
    </location>
</feature>
<evidence type="ECO:0000256" key="1">
    <source>
        <dbReference type="SAM" id="Coils"/>
    </source>
</evidence>
<evidence type="ECO:0000313" key="3">
    <source>
        <dbReference type="EMBL" id="CAK9081378.1"/>
    </source>
</evidence>
<evidence type="ECO:0000256" key="2">
    <source>
        <dbReference type="SAM" id="MobiDB-lite"/>
    </source>
</evidence>
<keyword evidence="4" id="KW-1185">Reference proteome</keyword>
<dbReference type="Proteomes" id="UP001642464">
    <property type="component" value="Unassembled WGS sequence"/>
</dbReference>
<feature type="region of interest" description="Disordered" evidence="2">
    <location>
        <begin position="1"/>
        <end position="204"/>
    </location>
</feature>
<organism evidence="3 4">
    <name type="scientific">Durusdinium trenchii</name>
    <dbReference type="NCBI Taxonomy" id="1381693"/>
    <lineage>
        <taxon>Eukaryota</taxon>
        <taxon>Sar</taxon>
        <taxon>Alveolata</taxon>
        <taxon>Dinophyceae</taxon>
        <taxon>Suessiales</taxon>
        <taxon>Symbiodiniaceae</taxon>
        <taxon>Durusdinium</taxon>
    </lineage>
</organism>
<feature type="compositionally biased region" description="Low complexity" evidence="2">
    <location>
        <begin position="102"/>
        <end position="112"/>
    </location>
</feature>
<gene>
    <name evidence="3" type="ORF">SCF082_LOCUS38740</name>
</gene>
<feature type="region of interest" description="Disordered" evidence="2">
    <location>
        <begin position="252"/>
        <end position="273"/>
    </location>
</feature>
<proteinExistence type="predicted"/>
<keyword evidence="1" id="KW-0175">Coiled coil</keyword>
<comment type="caution">
    <text evidence="3">The sequence shown here is derived from an EMBL/GenBank/DDBJ whole genome shotgun (WGS) entry which is preliminary data.</text>
</comment>